<accession>A0A7K7AE07</accession>
<proteinExistence type="predicted"/>
<dbReference type="AlphaFoldDB" id="A0A7K7AE07"/>
<keyword evidence="1" id="KW-1133">Transmembrane helix</keyword>
<name>A0A7K7AE07_9AVES</name>
<gene>
    <name evidence="2" type="primary">Trdc</name>
    <name evidence="2" type="ORF">NOTPEN_R13948</name>
</gene>
<evidence type="ECO:0000256" key="1">
    <source>
        <dbReference type="SAM" id="Phobius"/>
    </source>
</evidence>
<keyword evidence="1" id="KW-0812">Transmembrane</keyword>
<sequence>LKSRKSNQYSDKVNVACLARNFYSKNISLHVPKGDTVYGPKEPLVTSEGTYTLMEIVVVEPDTEVTCKALHEGNNIAASTTLPGTATVSSLFSFFFKPGATMEKGNMLFMTVLGLRVLLTKSIAFNVLMTLRLLLF</sequence>
<dbReference type="InterPro" id="IPR036179">
    <property type="entry name" value="Ig-like_dom_sf"/>
</dbReference>
<dbReference type="Gene3D" id="2.60.40.10">
    <property type="entry name" value="Immunoglobulins"/>
    <property type="match status" value="1"/>
</dbReference>
<protein>
    <submittedName>
        <fullName evidence="2">TRDC protein</fullName>
    </submittedName>
</protein>
<feature type="non-terminal residue" evidence="2">
    <location>
        <position position="1"/>
    </location>
</feature>
<evidence type="ECO:0000313" key="2">
    <source>
        <dbReference type="EMBL" id="NWX94268.1"/>
    </source>
</evidence>
<keyword evidence="1" id="KW-0472">Membrane</keyword>
<dbReference type="EMBL" id="VZSG01002041">
    <property type="protein sequence ID" value="NWX94268.1"/>
    <property type="molecule type" value="Genomic_DNA"/>
</dbReference>
<evidence type="ECO:0000313" key="3">
    <source>
        <dbReference type="Proteomes" id="UP000538817"/>
    </source>
</evidence>
<dbReference type="InterPro" id="IPR013783">
    <property type="entry name" value="Ig-like_fold"/>
</dbReference>
<feature type="transmembrane region" description="Helical" evidence="1">
    <location>
        <begin position="107"/>
        <end position="129"/>
    </location>
</feature>
<dbReference type="Proteomes" id="UP000538817">
    <property type="component" value="Unassembled WGS sequence"/>
</dbReference>
<keyword evidence="3" id="KW-1185">Reference proteome</keyword>
<feature type="non-terminal residue" evidence="2">
    <location>
        <position position="136"/>
    </location>
</feature>
<reference evidence="2 3" key="1">
    <citation type="submission" date="2019-09" db="EMBL/GenBank/DDBJ databases">
        <title>Bird 10,000 Genomes (B10K) Project - Family phase.</title>
        <authorList>
            <person name="Zhang G."/>
        </authorList>
    </citation>
    <scope>NUCLEOTIDE SEQUENCE [LARGE SCALE GENOMIC DNA]</scope>
    <source>
        <strain evidence="2">B10K-MSB-04</strain>
    </source>
</reference>
<comment type="caution">
    <text evidence="2">The sequence shown here is derived from an EMBL/GenBank/DDBJ whole genome shotgun (WGS) entry which is preliminary data.</text>
</comment>
<dbReference type="SUPFAM" id="SSF48726">
    <property type="entry name" value="Immunoglobulin"/>
    <property type="match status" value="1"/>
</dbReference>
<organism evidence="2 3">
    <name type="scientific">Nothoprocta pentlandii</name>
    <dbReference type="NCBI Taxonomy" id="2585814"/>
    <lineage>
        <taxon>Eukaryota</taxon>
        <taxon>Metazoa</taxon>
        <taxon>Chordata</taxon>
        <taxon>Craniata</taxon>
        <taxon>Vertebrata</taxon>
        <taxon>Euteleostomi</taxon>
        <taxon>Archelosauria</taxon>
        <taxon>Archosauria</taxon>
        <taxon>Dinosauria</taxon>
        <taxon>Saurischia</taxon>
        <taxon>Theropoda</taxon>
        <taxon>Coelurosauria</taxon>
        <taxon>Aves</taxon>
        <taxon>Palaeognathae</taxon>
        <taxon>Tinamiformes</taxon>
        <taxon>Tinamidae</taxon>
        <taxon>Nothoprocta</taxon>
    </lineage>
</organism>